<name>A0A0D7A4E6_9AGAR</name>
<accession>A0A0D7A4E6</accession>
<proteinExistence type="predicted"/>
<gene>
    <name evidence="1" type="ORF">FISHEDRAFT_61010</name>
</gene>
<evidence type="ECO:0000313" key="2">
    <source>
        <dbReference type="Proteomes" id="UP000054144"/>
    </source>
</evidence>
<dbReference type="AlphaFoldDB" id="A0A0D7A4E6"/>
<reference evidence="1 2" key="1">
    <citation type="journal article" date="2015" name="Fungal Genet. Biol.">
        <title>Evolution of novel wood decay mechanisms in Agaricales revealed by the genome sequences of Fistulina hepatica and Cylindrobasidium torrendii.</title>
        <authorList>
            <person name="Floudas D."/>
            <person name="Held B.W."/>
            <person name="Riley R."/>
            <person name="Nagy L.G."/>
            <person name="Koehler G."/>
            <person name="Ransdell A.S."/>
            <person name="Younus H."/>
            <person name="Chow J."/>
            <person name="Chiniquy J."/>
            <person name="Lipzen A."/>
            <person name="Tritt A."/>
            <person name="Sun H."/>
            <person name="Haridas S."/>
            <person name="LaButti K."/>
            <person name="Ohm R.A."/>
            <person name="Kues U."/>
            <person name="Blanchette R.A."/>
            <person name="Grigoriev I.V."/>
            <person name="Minto R.E."/>
            <person name="Hibbett D.S."/>
        </authorList>
    </citation>
    <scope>NUCLEOTIDE SEQUENCE [LARGE SCALE GENOMIC DNA]</scope>
    <source>
        <strain evidence="1 2">ATCC 64428</strain>
    </source>
</reference>
<dbReference type="EMBL" id="KN882047">
    <property type="protein sequence ID" value="KIY45610.1"/>
    <property type="molecule type" value="Genomic_DNA"/>
</dbReference>
<evidence type="ECO:0000313" key="1">
    <source>
        <dbReference type="EMBL" id="KIY45610.1"/>
    </source>
</evidence>
<keyword evidence="2" id="KW-1185">Reference proteome</keyword>
<sequence length="172" mass="18642">MPCDGGTVYEGGCHLDTGKKLLATYSYKGKTPRPESTSEHGKGTEMQFVDIRGLHIIGIRMCGTFGYTMDERLRASKGRRQENPSIVIKDACLLCAPKNTFCLADARQALKGSKRINTAQTNVSARCSEGQDNTCIRGDATADKKYTPHARPGVCGGSNLQLVVSNGQFTQH</sequence>
<organism evidence="1 2">
    <name type="scientific">Fistulina hepatica ATCC 64428</name>
    <dbReference type="NCBI Taxonomy" id="1128425"/>
    <lineage>
        <taxon>Eukaryota</taxon>
        <taxon>Fungi</taxon>
        <taxon>Dikarya</taxon>
        <taxon>Basidiomycota</taxon>
        <taxon>Agaricomycotina</taxon>
        <taxon>Agaricomycetes</taxon>
        <taxon>Agaricomycetidae</taxon>
        <taxon>Agaricales</taxon>
        <taxon>Fistulinaceae</taxon>
        <taxon>Fistulina</taxon>
    </lineage>
</organism>
<protein>
    <submittedName>
        <fullName evidence="1">Uncharacterized protein</fullName>
    </submittedName>
</protein>
<dbReference type="Proteomes" id="UP000054144">
    <property type="component" value="Unassembled WGS sequence"/>
</dbReference>